<comment type="similarity">
    <text evidence="1 8">Belongs to the ABC transporter superfamily.</text>
</comment>
<dbReference type="eggNOG" id="COG1125">
    <property type="taxonomic scope" value="Bacteria"/>
</dbReference>
<comment type="catalytic activity">
    <reaction evidence="8">
        <text>a quaternary ammonium(out) + ATP + H2O = a quaternary ammonium(in) + ADP + phosphate + H(+)</text>
        <dbReference type="Rhea" id="RHEA:11036"/>
        <dbReference type="ChEBI" id="CHEBI:15377"/>
        <dbReference type="ChEBI" id="CHEBI:15378"/>
        <dbReference type="ChEBI" id="CHEBI:30616"/>
        <dbReference type="ChEBI" id="CHEBI:35267"/>
        <dbReference type="ChEBI" id="CHEBI:43474"/>
        <dbReference type="ChEBI" id="CHEBI:456216"/>
    </reaction>
</comment>
<dbReference type="GeneID" id="63973380"/>
<evidence type="ECO:0000256" key="8">
    <source>
        <dbReference type="RuleBase" id="RU369116"/>
    </source>
</evidence>
<comment type="subunit">
    <text evidence="8">The complex is probably composed of two ATP-binding proteins, two transmembrane proteins and a solute-binding protein.</text>
</comment>
<dbReference type="InterPro" id="IPR000644">
    <property type="entry name" value="CBS_dom"/>
</dbReference>
<dbReference type="FunFam" id="3.40.50.300:FF:000425">
    <property type="entry name" value="Probable ABC transporter, ATP-binding subunit"/>
    <property type="match status" value="1"/>
</dbReference>
<dbReference type="EMBL" id="ADLO01000052">
    <property type="protein sequence ID" value="KGF56001.1"/>
    <property type="molecule type" value="Genomic_DNA"/>
</dbReference>
<dbReference type="AlphaFoldDB" id="A0A096BAE0"/>
<dbReference type="GO" id="GO:0006865">
    <property type="term" value="P:amino acid transport"/>
    <property type="evidence" value="ECO:0007669"/>
    <property type="project" value="UniProtKB-UniRule"/>
</dbReference>
<feature type="domain" description="ABC transporter" evidence="9">
    <location>
        <begin position="2"/>
        <end position="236"/>
    </location>
</feature>
<dbReference type="GO" id="GO:0015418">
    <property type="term" value="F:ABC-type quaternary ammonium compound transporting activity"/>
    <property type="evidence" value="ECO:0007669"/>
    <property type="project" value="UniProtKB-EC"/>
</dbReference>
<evidence type="ECO:0000313" key="11">
    <source>
        <dbReference type="EMBL" id="KGF56001.1"/>
    </source>
</evidence>
<evidence type="ECO:0000256" key="7">
    <source>
        <dbReference type="PROSITE-ProRule" id="PRU00703"/>
    </source>
</evidence>
<feature type="domain" description="CBS" evidence="10">
    <location>
        <begin position="254"/>
        <end position="310"/>
    </location>
</feature>
<dbReference type="SMART" id="SM00116">
    <property type="entry name" value="CBS"/>
    <property type="match status" value="2"/>
</dbReference>
<dbReference type="PANTHER" id="PTHR43869">
    <property type="entry name" value="GLYCINE BETAINE/PROLINE BETAINE TRANSPORT SYSTEM ATP-BINDING PROTEIN PROV"/>
    <property type="match status" value="1"/>
</dbReference>
<dbReference type="GO" id="GO:0005524">
    <property type="term" value="F:ATP binding"/>
    <property type="evidence" value="ECO:0007669"/>
    <property type="project" value="UniProtKB-UniRule"/>
</dbReference>
<keyword evidence="8" id="KW-1003">Cell membrane</keyword>
<keyword evidence="6 7" id="KW-0129">CBS domain</keyword>
<keyword evidence="2 8" id="KW-0813">Transport</keyword>
<evidence type="ECO:0000259" key="10">
    <source>
        <dbReference type="PROSITE" id="PS51371"/>
    </source>
</evidence>
<dbReference type="Pfam" id="PF00005">
    <property type="entry name" value="ABC_tran"/>
    <property type="match status" value="1"/>
</dbReference>
<evidence type="ECO:0000259" key="9">
    <source>
        <dbReference type="PROSITE" id="PS50893"/>
    </source>
</evidence>
<dbReference type="InterPro" id="IPR005892">
    <property type="entry name" value="Gly-betaine_transp_ATP-bd"/>
</dbReference>
<dbReference type="EC" id="7.6.2.9" evidence="8"/>
<evidence type="ECO:0000256" key="4">
    <source>
        <dbReference type="ARBA" id="ARBA00022840"/>
    </source>
</evidence>
<proteinExistence type="inferred from homology"/>
<evidence type="ECO:0000256" key="6">
    <source>
        <dbReference type="ARBA" id="ARBA00023122"/>
    </source>
</evidence>
<dbReference type="GO" id="GO:0031460">
    <property type="term" value="P:glycine betaine transport"/>
    <property type="evidence" value="ECO:0007669"/>
    <property type="project" value="InterPro"/>
</dbReference>
<evidence type="ECO:0000256" key="5">
    <source>
        <dbReference type="ARBA" id="ARBA00022970"/>
    </source>
</evidence>
<dbReference type="InterPro" id="IPR046342">
    <property type="entry name" value="CBS_dom_sf"/>
</dbReference>
<dbReference type="Gene3D" id="3.40.50.300">
    <property type="entry name" value="P-loop containing nucleotide triphosphate hydrolases"/>
    <property type="match status" value="1"/>
</dbReference>
<dbReference type="NCBIfam" id="TIGR01186">
    <property type="entry name" value="proV"/>
    <property type="match status" value="1"/>
</dbReference>
<feature type="domain" description="CBS" evidence="10">
    <location>
        <begin position="314"/>
        <end position="374"/>
    </location>
</feature>
<accession>A0A096BAE0</accession>
<dbReference type="Pfam" id="PF00571">
    <property type="entry name" value="CBS"/>
    <property type="match status" value="2"/>
</dbReference>
<evidence type="ECO:0000256" key="2">
    <source>
        <dbReference type="ARBA" id="ARBA00022448"/>
    </source>
</evidence>
<dbReference type="InterPro" id="IPR051921">
    <property type="entry name" value="ABC_osmolyte_uptake_ATP-bind"/>
</dbReference>
<dbReference type="SUPFAM" id="SSF54631">
    <property type="entry name" value="CBS-domain pair"/>
    <property type="match status" value="1"/>
</dbReference>
<dbReference type="RefSeq" id="WP_009256834.1">
    <property type="nucleotide sequence ID" value="NZ_KN174162.1"/>
</dbReference>
<gene>
    <name evidence="11" type="ORF">HMPREF9460_01468</name>
</gene>
<protein>
    <recommendedName>
        <fullName evidence="8">Quaternary amine transport ATP-binding protein</fullName>
        <ecNumber evidence="8">7.6.2.9</ecNumber>
    </recommendedName>
</protein>
<dbReference type="PATRIC" id="fig|742738.3.peg.1514"/>
<dbReference type="PANTHER" id="PTHR43869:SF1">
    <property type="entry name" value="GLYCINE BETAINE_PROLINE BETAINE TRANSPORT SYSTEM ATP-BINDING PROTEIN PROV"/>
    <property type="match status" value="1"/>
</dbReference>
<evidence type="ECO:0000256" key="3">
    <source>
        <dbReference type="ARBA" id="ARBA00022741"/>
    </source>
</evidence>
<keyword evidence="8" id="KW-0472">Membrane</keyword>
<organism evidence="11 12">
    <name type="scientific">Flavonifractor plautii 1_3_50AFAA</name>
    <dbReference type="NCBI Taxonomy" id="742738"/>
    <lineage>
        <taxon>Bacteria</taxon>
        <taxon>Bacillati</taxon>
        <taxon>Bacillota</taxon>
        <taxon>Clostridia</taxon>
        <taxon>Eubacteriales</taxon>
        <taxon>Oscillospiraceae</taxon>
        <taxon>Flavonifractor</taxon>
    </lineage>
</organism>
<evidence type="ECO:0000313" key="12">
    <source>
        <dbReference type="Proteomes" id="UP000029585"/>
    </source>
</evidence>
<dbReference type="PROSITE" id="PS50893">
    <property type="entry name" value="ABC_TRANSPORTER_2"/>
    <property type="match status" value="1"/>
</dbReference>
<keyword evidence="4 8" id="KW-0067">ATP-binding</keyword>
<dbReference type="InterPro" id="IPR017871">
    <property type="entry name" value="ABC_transporter-like_CS"/>
</dbReference>
<keyword evidence="12" id="KW-1185">Reference proteome</keyword>
<comment type="subcellular location">
    <subcellularLocation>
        <location evidence="8">Cell inner membrane</location>
        <topology evidence="8">Peripheral membrane protein</topology>
    </subcellularLocation>
</comment>
<dbReference type="Gene3D" id="3.10.580.10">
    <property type="entry name" value="CBS-domain"/>
    <property type="match status" value="1"/>
</dbReference>
<dbReference type="Proteomes" id="UP000029585">
    <property type="component" value="Unassembled WGS sequence"/>
</dbReference>
<reference evidence="11 12" key="1">
    <citation type="submission" date="2011-08" db="EMBL/GenBank/DDBJ databases">
        <title>The Genome Sequence of Clostridium orbiscindens 1_3_50AFAA.</title>
        <authorList>
            <consortium name="The Broad Institute Genome Sequencing Platform"/>
            <person name="Earl A."/>
            <person name="Ward D."/>
            <person name="Feldgarden M."/>
            <person name="Gevers D."/>
            <person name="Daigneault M."/>
            <person name="Strauss J."/>
            <person name="Allen-Vercoe E."/>
            <person name="Young S.K."/>
            <person name="Zeng Q."/>
            <person name="Gargeya S."/>
            <person name="Fitzgerald M."/>
            <person name="Haas B."/>
            <person name="Abouelleil A."/>
            <person name="Alvarado L."/>
            <person name="Arachchi H.M."/>
            <person name="Berlin A."/>
            <person name="Brown A."/>
            <person name="Chapman S.B."/>
            <person name="Chen Z."/>
            <person name="Dunbar C."/>
            <person name="Freedman E."/>
            <person name="Gearin G."/>
            <person name="Gellesch M."/>
            <person name="Goldberg J."/>
            <person name="Griggs A."/>
            <person name="Gujja S."/>
            <person name="Heiman D."/>
            <person name="Howarth C."/>
            <person name="Larson L."/>
            <person name="Lui A."/>
            <person name="MacDonald P.J.P."/>
            <person name="Montmayeur A."/>
            <person name="Murphy C."/>
            <person name="Neiman D."/>
            <person name="Pearson M."/>
            <person name="Priest M."/>
            <person name="Roberts A."/>
            <person name="Saif S."/>
            <person name="Shea T."/>
            <person name="Shenoy N."/>
            <person name="Sisk P."/>
            <person name="Stolte C."/>
            <person name="Sykes S."/>
            <person name="Wortman J."/>
            <person name="Nusbaum C."/>
            <person name="Birren B."/>
        </authorList>
    </citation>
    <scope>NUCLEOTIDE SEQUENCE [LARGE SCALE GENOMIC DNA]</scope>
    <source>
        <strain evidence="11 12">1_3_50AFAA</strain>
    </source>
</reference>
<sequence length="384" mass="43487">MIELKNLYKSYRGKSVLMNISLTIQDNEFFVLIGSSGCGKTTLLKTLNKLNPIDKGEILINGTPINRIKVTQLPRLMGYVVQEGGLFPHMTVEDNIALAMRVAGYPKEKIYDRITELLELVNLEPDQYRSQYPSQLSGGQRQRIGVARAFAADPEIILMDEPFSALDPMTRAELQDEVHRLQLRFHKTIVFVTHDMDEAVKLADRICILQNGHVVQCDKPENILKHPANEYINSFIGKNRLWENPSFIRAEDIMRPRPITISQSRTVVQAVQLMRHYNIDSLLVTGDDNKFAGMVWLQDLIGIDQYSSPVSSFLSDDYLSVRVDDSLSTVLEKVADYGEKDFGILPVLDAEGAIRGFLNRSSLLSTLSRRFIDEPVERDEQEGA</sequence>
<dbReference type="GO" id="GO:0016887">
    <property type="term" value="F:ATP hydrolysis activity"/>
    <property type="evidence" value="ECO:0007669"/>
    <property type="project" value="UniProtKB-UniRule"/>
</dbReference>
<dbReference type="InterPro" id="IPR003439">
    <property type="entry name" value="ABC_transporter-like_ATP-bd"/>
</dbReference>
<comment type="caution">
    <text evidence="11">The sequence shown here is derived from an EMBL/GenBank/DDBJ whole genome shotgun (WGS) entry which is preliminary data.</text>
</comment>
<evidence type="ECO:0000256" key="1">
    <source>
        <dbReference type="ARBA" id="ARBA00005417"/>
    </source>
</evidence>
<keyword evidence="3 8" id="KW-0547">Nucleotide-binding</keyword>
<dbReference type="SUPFAM" id="SSF52540">
    <property type="entry name" value="P-loop containing nucleoside triphosphate hydrolases"/>
    <property type="match status" value="1"/>
</dbReference>
<keyword evidence="5" id="KW-0029">Amino-acid transport</keyword>
<name>A0A096BAE0_FLAPL</name>
<dbReference type="InterPro" id="IPR027417">
    <property type="entry name" value="P-loop_NTPase"/>
</dbReference>
<dbReference type="InterPro" id="IPR003593">
    <property type="entry name" value="AAA+_ATPase"/>
</dbReference>
<dbReference type="PROSITE" id="PS00211">
    <property type="entry name" value="ABC_TRANSPORTER_1"/>
    <property type="match status" value="1"/>
</dbReference>
<keyword evidence="8" id="KW-0997">Cell inner membrane</keyword>
<dbReference type="GO" id="GO:0005886">
    <property type="term" value="C:plasma membrane"/>
    <property type="evidence" value="ECO:0007669"/>
    <property type="project" value="UniProtKB-SubCell"/>
</dbReference>
<dbReference type="PROSITE" id="PS51371">
    <property type="entry name" value="CBS"/>
    <property type="match status" value="2"/>
</dbReference>
<dbReference type="SMART" id="SM00382">
    <property type="entry name" value="AAA"/>
    <property type="match status" value="1"/>
</dbReference>
<dbReference type="HOGENOM" id="CLU_000604_2_2_9"/>